<accession>D5ADH7</accession>
<proteinExistence type="evidence at transcript level"/>
<sequence length="103" mass="11424">MANSMSNNDFPSIYAHQLIDFDWKLKYAVSSSSLGAINKPLLRLELCVSETPDAVKEPVMIPTHQTADDKPLFLLSENSKSELDNLISEMEAIEKALDESPAN</sequence>
<name>D5ADH7_PICSI</name>
<feature type="domain" description="COMM" evidence="1">
    <location>
        <begin position="17"/>
        <end position="101"/>
    </location>
</feature>
<reference evidence="2" key="1">
    <citation type="submission" date="2010-04" db="EMBL/GenBank/DDBJ databases">
        <authorList>
            <person name="Reid K.E."/>
            <person name="Liao N."/>
            <person name="Chan S."/>
            <person name="Docking R."/>
            <person name="Taylor G."/>
            <person name="Moore R."/>
            <person name="Mayo M."/>
            <person name="Munro S."/>
            <person name="King J."/>
            <person name="Yanchuk A."/>
            <person name="Holt R."/>
            <person name="Jones S."/>
            <person name="Marra M."/>
            <person name="Ritland C.E."/>
            <person name="Ritland K."/>
            <person name="Bohlmann J."/>
        </authorList>
    </citation>
    <scope>NUCLEOTIDE SEQUENCE</scope>
    <source>
        <tissue evidence="2">Bud</tissue>
    </source>
</reference>
<evidence type="ECO:0000259" key="1">
    <source>
        <dbReference type="PROSITE" id="PS51269"/>
    </source>
</evidence>
<dbReference type="PROSITE" id="PS51269">
    <property type="entry name" value="COMM"/>
    <property type="match status" value="1"/>
</dbReference>
<organism evidence="2">
    <name type="scientific">Picea sitchensis</name>
    <name type="common">Sitka spruce</name>
    <name type="synonym">Pinus sitchensis</name>
    <dbReference type="NCBI Taxonomy" id="3332"/>
    <lineage>
        <taxon>Eukaryota</taxon>
        <taxon>Viridiplantae</taxon>
        <taxon>Streptophyta</taxon>
        <taxon>Embryophyta</taxon>
        <taxon>Tracheophyta</taxon>
        <taxon>Spermatophyta</taxon>
        <taxon>Pinopsida</taxon>
        <taxon>Pinidae</taxon>
        <taxon>Conifers I</taxon>
        <taxon>Pinales</taxon>
        <taxon>Pinaceae</taxon>
        <taxon>Picea</taxon>
    </lineage>
</organism>
<dbReference type="InterPro" id="IPR017920">
    <property type="entry name" value="COMM"/>
</dbReference>
<evidence type="ECO:0000313" key="2">
    <source>
        <dbReference type="EMBL" id="ADE77596.1"/>
    </source>
</evidence>
<dbReference type="EMBL" id="BT124340">
    <property type="protein sequence ID" value="ADE77596.1"/>
    <property type="molecule type" value="mRNA"/>
</dbReference>
<dbReference type="Pfam" id="PF07258">
    <property type="entry name" value="COMM_domain"/>
    <property type="match status" value="1"/>
</dbReference>
<dbReference type="AlphaFoldDB" id="D5ADH7"/>
<protein>
    <recommendedName>
        <fullName evidence="1">COMM domain-containing protein</fullName>
    </recommendedName>
</protein>
<dbReference type="OMA" id="RTFAMEN"/>